<evidence type="ECO:0000313" key="10">
    <source>
        <dbReference type="EMBL" id="CAE6435755.1"/>
    </source>
</evidence>
<evidence type="ECO:0000256" key="6">
    <source>
        <dbReference type="ARBA" id="ARBA00023065"/>
    </source>
</evidence>
<reference evidence="10" key="1">
    <citation type="submission" date="2021-01" db="EMBL/GenBank/DDBJ databases">
        <authorList>
            <person name="Kaushik A."/>
        </authorList>
    </citation>
    <scope>NUCLEOTIDE SEQUENCE</scope>
    <source>
        <strain evidence="10">AG2-2IIIB</strain>
    </source>
</reference>
<feature type="transmembrane region" description="Helical" evidence="9">
    <location>
        <begin position="85"/>
        <end position="104"/>
    </location>
</feature>
<proteinExistence type="predicted"/>
<dbReference type="GO" id="GO:0005886">
    <property type="term" value="C:plasma membrane"/>
    <property type="evidence" value="ECO:0007669"/>
    <property type="project" value="UniProtKB-SubCell"/>
</dbReference>
<comment type="caution">
    <text evidence="10">The sequence shown here is derived from an EMBL/GenBank/DDBJ whole genome shotgun (WGS) entry which is preliminary data.</text>
</comment>
<dbReference type="PANTHER" id="PTHR33281:SF19">
    <property type="entry name" value="VOLTAGE-DEPENDENT ANION CHANNEL-FORMING PROTEIN YNEE"/>
    <property type="match status" value="1"/>
</dbReference>
<evidence type="ECO:0000313" key="11">
    <source>
        <dbReference type="Proteomes" id="UP000663843"/>
    </source>
</evidence>
<dbReference type="InterPro" id="IPR044669">
    <property type="entry name" value="YneE/VCCN1/2-like"/>
</dbReference>
<evidence type="ECO:0000256" key="7">
    <source>
        <dbReference type="ARBA" id="ARBA00023136"/>
    </source>
</evidence>
<gene>
    <name evidence="10" type="ORF">RDB_LOCUS69547</name>
</gene>
<evidence type="ECO:0000256" key="1">
    <source>
        <dbReference type="ARBA" id="ARBA00004651"/>
    </source>
</evidence>
<feature type="compositionally biased region" description="Polar residues" evidence="8">
    <location>
        <begin position="18"/>
        <end position="27"/>
    </location>
</feature>
<evidence type="ECO:0000256" key="5">
    <source>
        <dbReference type="ARBA" id="ARBA00022989"/>
    </source>
</evidence>
<evidence type="ECO:0000256" key="3">
    <source>
        <dbReference type="ARBA" id="ARBA00022475"/>
    </source>
</evidence>
<evidence type="ECO:0000256" key="9">
    <source>
        <dbReference type="SAM" id="Phobius"/>
    </source>
</evidence>
<keyword evidence="6" id="KW-0406">Ion transport</keyword>
<accession>A0A8H2XY27</accession>
<feature type="region of interest" description="Disordered" evidence="8">
    <location>
        <begin position="1"/>
        <end position="27"/>
    </location>
</feature>
<keyword evidence="2" id="KW-0813">Transport</keyword>
<protein>
    <submittedName>
        <fullName evidence="10">Uncharacterized protein</fullName>
    </submittedName>
</protein>
<organism evidence="10 11">
    <name type="scientific">Rhizoctonia solani</name>
    <dbReference type="NCBI Taxonomy" id="456999"/>
    <lineage>
        <taxon>Eukaryota</taxon>
        <taxon>Fungi</taxon>
        <taxon>Dikarya</taxon>
        <taxon>Basidiomycota</taxon>
        <taxon>Agaricomycotina</taxon>
        <taxon>Agaricomycetes</taxon>
        <taxon>Cantharellales</taxon>
        <taxon>Ceratobasidiaceae</taxon>
        <taxon>Rhizoctonia</taxon>
    </lineage>
</organism>
<evidence type="ECO:0000256" key="8">
    <source>
        <dbReference type="SAM" id="MobiDB-lite"/>
    </source>
</evidence>
<dbReference type="EMBL" id="CAJMWT010002196">
    <property type="protein sequence ID" value="CAE6435755.1"/>
    <property type="molecule type" value="Genomic_DNA"/>
</dbReference>
<comment type="subcellular location">
    <subcellularLocation>
        <location evidence="1">Cell membrane</location>
        <topology evidence="1">Multi-pass membrane protein</topology>
    </subcellularLocation>
</comment>
<dbReference type="AlphaFoldDB" id="A0A8H2XY27"/>
<keyword evidence="7 9" id="KW-0472">Membrane</keyword>
<dbReference type="PANTHER" id="PTHR33281">
    <property type="entry name" value="UPF0187 PROTEIN YNEE"/>
    <property type="match status" value="1"/>
</dbReference>
<dbReference type="Proteomes" id="UP000663843">
    <property type="component" value="Unassembled WGS sequence"/>
</dbReference>
<keyword evidence="3" id="KW-1003">Cell membrane</keyword>
<evidence type="ECO:0000256" key="2">
    <source>
        <dbReference type="ARBA" id="ARBA00022448"/>
    </source>
</evidence>
<keyword evidence="5 9" id="KW-1133">Transmembrane helix</keyword>
<dbReference type="Pfam" id="PF25539">
    <property type="entry name" value="Bestrophin_2"/>
    <property type="match status" value="1"/>
</dbReference>
<dbReference type="GO" id="GO:0005254">
    <property type="term" value="F:chloride channel activity"/>
    <property type="evidence" value="ECO:0007669"/>
    <property type="project" value="InterPro"/>
</dbReference>
<keyword evidence="4 9" id="KW-0812">Transmembrane</keyword>
<sequence>MEEGKSDGGSLTGCPASQIPSQPGTETQEPALKPLEITFCLSAYVATLQKFSLDGPTTGALLGALDLLVEAFTDLEKVSSNKIPFSYRCQMWGWIVLYLFFLIWRPLGYLTIPATSIAAFIFLGLHAAGEEIENPFGEAYYQ</sequence>
<name>A0A8H2XY27_9AGAM</name>
<evidence type="ECO:0000256" key="4">
    <source>
        <dbReference type="ARBA" id="ARBA00022692"/>
    </source>
</evidence>